<dbReference type="OrthoDB" id="9790745at2"/>
<keyword evidence="2" id="KW-1185">Reference proteome</keyword>
<protein>
    <recommendedName>
        <fullName evidence="3">MarR family transcriptional regulator</fullName>
    </recommendedName>
</protein>
<evidence type="ECO:0000313" key="2">
    <source>
        <dbReference type="Proteomes" id="UP000094412"/>
    </source>
</evidence>
<organism evidence="1 2">
    <name type="scientific">Mesorhizobium hungaricum</name>
    <dbReference type="NCBI Taxonomy" id="1566387"/>
    <lineage>
        <taxon>Bacteria</taxon>
        <taxon>Pseudomonadati</taxon>
        <taxon>Pseudomonadota</taxon>
        <taxon>Alphaproteobacteria</taxon>
        <taxon>Hyphomicrobiales</taxon>
        <taxon>Phyllobacteriaceae</taxon>
        <taxon>Mesorhizobium</taxon>
    </lineage>
</organism>
<dbReference type="PANTHER" id="PTHR36849:SF1">
    <property type="entry name" value="CYTOPLASMIC PROTEIN"/>
    <property type="match status" value="1"/>
</dbReference>
<dbReference type="EMBL" id="MDEO01000031">
    <property type="protein sequence ID" value="OCX18704.1"/>
    <property type="molecule type" value="Genomic_DNA"/>
</dbReference>
<gene>
    <name evidence="1" type="ORF">QV13_10655</name>
</gene>
<name>A0A1C2DVC7_9HYPH</name>
<dbReference type="InterPro" id="IPR052552">
    <property type="entry name" value="YeaO-like"/>
</dbReference>
<dbReference type="STRING" id="1566387.QV13_10655"/>
<reference evidence="1 2" key="1">
    <citation type="submission" date="2016-08" db="EMBL/GenBank/DDBJ databases">
        <title>Whole genome sequence of Mesorhizobium sp. strain UASWS1009 isolated from industrial sewage.</title>
        <authorList>
            <person name="Crovadore J."/>
            <person name="Calmin G."/>
            <person name="Chablais R."/>
            <person name="Cochard B."/>
            <person name="Lefort F."/>
        </authorList>
    </citation>
    <scope>NUCLEOTIDE SEQUENCE [LARGE SCALE GENOMIC DNA]</scope>
    <source>
        <strain evidence="1 2">UASWS1009</strain>
    </source>
</reference>
<dbReference type="AlphaFoldDB" id="A0A1C2DVC7"/>
<accession>A0A1C2DVC7</accession>
<evidence type="ECO:0008006" key="3">
    <source>
        <dbReference type="Google" id="ProtNLM"/>
    </source>
</evidence>
<proteinExistence type="predicted"/>
<sequence length="118" mass="13718">MAFDIAVKRVYEPPAASDGQRVLVDRVWPRGMTKEKAALTLWLRDIAPSDALRKWFDHKPERWDEFQARYHEELSGRQEPLSELASLLEHGRVTLLYGAHEERFNNAVALADYLRKQA</sequence>
<dbReference type="Proteomes" id="UP000094412">
    <property type="component" value="Unassembled WGS sequence"/>
</dbReference>
<dbReference type="RefSeq" id="WP_024927146.1">
    <property type="nucleotide sequence ID" value="NZ_MDEO01000031.1"/>
</dbReference>
<evidence type="ECO:0000313" key="1">
    <source>
        <dbReference type="EMBL" id="OCX18704.1"/>
    </source>
</evidence>
<dbReference type="Pfam" id="PF22752">
    <property type="entry name" value="DUF488-N3i"/>
    <property type="match status" value="1"/>
</dbReference>
<dbReference type="PANTHER" id="PTHR36849">
    <property type="entry name" value="CYTOPLASMIC PROTEIN-RELATED"/>
    <property type="match status" value="1"/>
</dbReference>
<comment type="caution">
    <text evidence="1">The sequence shown here is derived from an EMBL/GenBank/DDBJ whole genome shotgun (WGS) entry which is preliminary data.</text>
</comment>